<organism evidence="1 2">
    <name type="scientific">Prauserella sediminis</name>
    <dbReference type="NCBI Taxonomy" id="577680"/>
    <lineage>
        <taxon>Bacteria</taxon>
        <taxon>Bacillati</taxon>
        <taxon>Actinomycetota</taxon>
        <taxon>Actinomycetes</taxon>
        <taxon>Pseudonocardiales</taxon>
        <taxon>Pseudonocardiaceae</taxon>
        <taxon>Prauserella</taxon>
        <taxon>Prauserella salsuginis group</taxon>
    </lineage>
</organism>
<evidence type="ECO:0000313" key="1">
    <source>
        <dbReference type="EMBL" id="MBB3662461.1"/>
    </source>
</evidence>
<dbReference type="Proteomes" id="UP000564573">
    <property type="component" value="Unassembled WGS sequence"/>
</dbReference>
<evidence type="ECO:0000313" key="2">
    <source>
        <dbReference type="Proteomes" id="UP000564573"/>
    </source>
</evidence>
<gene>
    <name evidence="1" type="ORF">FB384_001365</name>
</gene>
<dbReference type="AlphaFoldDB" id="A0A839XI71"/>
<dbReference type="RefSeq" id="WP_228725975.1">
    <property type="nucleotide sequence ID" value="NZ_JACIBS010000001.1"/>
</dbReference>
<reference evidence="1 2" key="1">
    <citation type="submission" date="2020-08" db="EMBL/GenBank/DDBJ databases">
        <title>Sequencing the genomes of 1000 actinobacteria strains.</title>
        <authorList>
            <person name="Klenk H.-P."/>
        </authorList>
    </citation>
    <scope>NUCLEOTIDE SEQUENCE [LARGE SCALE GENOMIC DNA]</scope>
    <source>
        <strain evidence="1 2">DSM 45267</strain>
    </source>
</reference>
<proteinExistence type="predicted"/>
<sequence>MIVGLHPAWPFEHGDQLDGVINEYPDLLHAYYFGRSDDFTHRRACIDMAEWNRRTAAVLEAEAEHKRRAVQMWEDRATDPNWRST</sequence>
<comment type="caution">
    <text evidence="1">The sequence shown here is derived from an EMBL/GenBank/DDBJ whole genome shotgun (WGS) entry which is preliminary data.</text>
</comment>
<accession>A0A839XI71</accession>
<keyword evidence="2" id="KW-1185">Reference proteome</keyword>
<name>A0A839XI71_9PSEU</name>
<dbReference type="EMBL" id="JACIBS010000001">
    <property type="protein sequence ID" value="MBB3662461.1"/>
    <property type="molecule type" value="Genomic_DNA"/>
</dbReference>
<protein>
    <submittedName>
        <fullName evidence="1">Uncharacterized protein</fullName>
    </submittedName>
</protein>